<evidence type="ECO:0000256" key="1">
    <source>
        <dbReference type="SAM" id="MobiDB-lite"/>
    </source>
</evidence>
<evidence type="ECO:0000256" key="2">
    <source>
        <dbReference type="SAM" id="Phobius"/>
    </source>
</evidence>
<feature type="region of interest" description="Disordered" evidence="1">
    <location>
        <begin position="85"/>
        <end position="129"/>
    </location>
</feature>
<reference evidence="3 4" key="1">
    <citation type="submission" date="2011-08" db="EMBL/GenBank/DDBJ databases">
        <title>The Genome Sequence of Plasmodium vivax India VII.</title>
        <authorList>
            <consortium name="The Broad Institute Genome Sequencing Platform"/>
            <consortium name="The Broad Institute Genome Sequencing Center for Infectious Disease"/>
            <person name="Neafsey D."/>
            <person name="Carlton J."/>
            <person name="Barnwell J."/>
            <person name="Collins W."/>
            <person name="Escalante A."/>
            <person name="Mullikin J."/>
            <person name="Saul A."/>
            <person name="Guigo R."/>
            <person name="Camara F."/>
            <person name="Young S.K."/>
            <person name="Zeng Q."/>
            <person name="Gargeya S."/>
            <person name="Fitzgerald M."/>
            <person name="Haas B."/>
            <person name="Abouelleil A."/>
            <person name="Alvarado L."/>
            <person name="Arachchi H.M."/>
            <person name="Berlin A."/>
            <person name="Brown A."/>
            <person name="Chapman S.B."/>
            <person name="Chen Z."/>
            <person name="Dunbar C."/>
            <person name="Freedman E."/>
            <person name="Gearin G."/>
            <person name="Gellesch M."/>
            <person name="Goldberg J."/>
            <person name="Griggs A."/>
            <person name="Gujja S."/>
            <person name="Heiman D."/>
            <person name="Howarth C."/>
            <person name="Larson L."/>
            <person name="Lui A."/>
            <person name="MacDonald P.J.P."/>
            <person name="Montmayeur A."/>
            <person name="Murphy C."/>
            <person name="Neiman D."/>
            <person name="Pearson M."/>
            <person name="Priest M."/>
            <person name="Roberts A."/>
            <person name="Saif S."/>
            <person name="Shea T."/>
            <person name="Shenoy N."/>
            <person name="Sisk P."/>
            <person name="Stolte C."/>
            <person name="Sykes S."/>
            <person name="Wortman J."/>
            <person name="Nusbaum C."/>
            <person name="Birren B."/>
        </authorList>
    </citation>
    <scope>NUCLEOTIDE SEQUENCE [LARGE SCALE GENOMIC DNA]</scope>
    <source>
        <strain evidence="3 4">India VII</strain>
    </source>
</reference>
<keyword evidence="2" id="KW-1133">Transmembrane helix</keyword>
<keyword evidence="2" id="KW-0812">Transmembrane</keyword>
<organism evidence="3 4">
    <name type="scientific">Plasmodium vivax India VII</name>
    <dbReference type="NCBI Taxonomy" id="1077284"/>
    <lineage>
        <taxon>Eukaryota</taxon>
        <taxon>Sar</taxon>
        <taxon>Alveolata</taxon>
        <taxon>Apicomplexa</taxon>
        <taxon>Aconoidasida</taxon>
        <taxon>Haemosporida</taxon>
        <taxon>Plasmodiidae</taxon>
        <taxon>Plasmodium</taxon>
        <taxon>Plasmodium (Plasmodium)</taxon>
    </lineage>
</organism>
<feature type="compositionally biased region" description="Basic and acidic residues" evidence="1">
    <location>
        <begin position="85"/>
        <end position="99"/>
    </location>
</feature>
<proteinExistence type="predicted"/>
<sequence>MGALYNLYDKYNSIISYNIQFSNKVCDIIDEACRFFNDTMNVYGDDDSKLVIRLKEFKEMMDKIVPKYNCSRYHRTNFIIPERFTEPKIKEPENQDKTQEASTHPLVSPTEQVQQQILDSQRKSGNSEVKVHSESVTFEWEAEVRGDSRFLTATLPQHDLDDYSELRNSVGGRHAHDGWPSVGRGSLEKIGSVKVGHLQEGEHNDILKDSMLLNFSGHSSAKEALGLQNKVGQELEDPSLLGKMKTAFSTMVESVEPAPVLGVSGGMGVLFLLFKVFTVLKL</sequence>
<dbReference type="AlphaFoldDB" id="A0A0J9S321"/>
<name>A0A0J9S321_PLAVI</name>
<dbReference type="OrthoDB" id="388254at2759"/>
<keyword evidence="2" id="KW-0472">Membrane</keyword>
<accession>A0A0J9S321</accession>
<feature type="transmembrane region" description="Helical" evidence="2">
    <location>
        <begin position="260"/>
        <end position="280"/>
    </location>
</feature>
<evidence type="ECO:0000313" key="3">
    <source>
        <dbReference type="EMBL" id="KMZ77155.1"/>
    </source>
</evidence>
<protein>
    <submittedName>
        <fullName evidence="3">Uncharacterized protein</fullName>
    </submittedName>
</protein>
<gene>
    <name evidence="3" type="ORF">PVIIG_06236</name>
</gene>
<evidence type="ECO:0000313" key="4">
    <source>
        <dbReference type="Proteomes" id="UP000053562"/>
    </source>
</evidence>
<dbReference type="EMBL" id="KQ234488">
    <property type="protein sequence ID" value="KMZ77155.1"/>
    <property type="molecule type" value="Genomic_DNA"/>
</dbReference>
<feature type="compositionally biased region" description="Polar residues" evidence="1">
    <location>
        <begin position="109"/>
        <end position="127"/>
    </location>
</feature>
<dbReference type="Proteomes" id="UP000053562">
    <property type="component" value="Unassembled WGS sequence"/>
</dbReference>